<gene>
    <name evidence="1" type="ORF">Hamer_G016583</name>
</gene>
<dbReference type="EMBL" id="JAHLQT010033762">
    <property type="protein sequence ID" value="KAG7159194.1"/>
    <property type="molecule type" value="Genomic_DNA"/>
</dbReference>
<comment type="caution">
    <text evidence="1">The sequence shown here is derived from an EMBL/GenBank/DDBJ whole genome shotgun (WGS) entry which is preliminary data.</text>
</comment>
<evidence type="ECO:0000313" key="2">
    <source>
        <dbReference type="Proteomes" id="UP000747542"/>
    </source>
</evidence>
<organism evidence="1 2">
    <name type="scientific">Homarus americanus</name>
    <name type="common">American lobster</name>
    <dbReference type="NCBI Taxonomy" id="6706"/>
    <lineage>
        <taxon>Eukaryota</taxon>
        <taxon>Metazoa</taxon>
        <taxon>Ecdysozoa</taxon>
        <taxon>Arthropoda</taxon>
        <taxon>Crustacea</taxon>
        <taxon>Multicrustacea</taxon>
        <taxon>Malacostraca</taxon>
        <taxon>Eumalacostraca</taxon>
        <taxon>Eucarida</taxon>
        <taxon>Decapoda</taxon>
        <taxon>Pleocyemata</taxon>
        <taxon>Astacidea</taxon>
        <taxon>Nephropoidea</taxon>
        <taxon>Nephropidae</taxon>
        <taxon>Homarus</taxon>
    </lineage>
</organism>
<name>A0A8J5JQE1_HOMAM</name>
<protein>
    <submittedName>
        <fullName evidence="1">Uncharacterized protein</fullName>
    </submittedName>
</protein>
<accession>A0A8J5JQE1</accession>
<sequence>MSSRSIRISYNYLVKVISVRKQSTMPKSSFAVYKCGVATSVDRARSILFGRAHALETLPPTSNALSFHIKRAHYQASIWQ</sequence>
<keyword evidence="2" id="KW-1185">Reference proteome</keyword>
<dbReference type="Proteomes" id="UP000747542">
    <property type="component" value="Unassembled WGS sequence"/>
</dbReference>
<proteinExistence type="predicted"/>
<reference evidence="1" key="1">
    <citation type="journal article" date="2021" name="Sci. Adv.">
        <title>The American lobster genome reveals insights on longevity, neural, and immune adaptations.</title>
        <authorList>
            <person name="Polinski J.M."/>
            <person name="Zimin A.V."/>
            <person name="Clark K.F."/>
            <person name="Kohn A.B."/>
            <person name="Sadowski N."/>
            <person name="Timp W."/>
            <person name="Ptitsyn A."/>
            <person name="Khanna P."/>
            <person name="Romanova D.Y."/>
            <person name="Williams P."/>
            <person name="Greenwood S.J."/>
            <person name="Moroz L.L."/>
            <person name="Walt D.R."/>
            <person name="Bodnar A.G."/>
        </authorList>
    </citation>
    <scope>NUCLEOTIDE SEQUENCE</scope>
    <source>
        <strain evidence="1">GMGI-L3</strain>
    </source>
</reference>
<evidence type="ECO:0000313" key="1">
    <source>
        <dbReference type="EMBL" id="KAG7159194.1"/>
    </source>
</evidence>
<dbReference type="AlphaFoldDB" id="A0A8J5JQE1"/>